<dbReference type="Gene3D" id="2.60.40.1080">
    <property type="match status" value="1"/>
</dbReference>
<proteinExistence type="inferred from homology"/>
<comment type="subcellular location">
    <subcellularLocation>
        <location evidence="1">Cell outer membrane</location>
    </subcellularLocation>
</comment>
<dbReference type="GO" id="GO:0009279">
    <property type="term" value="C:cell outer membrane"/>
    <property type="evidence" value="ECO:0007669"/>
    <property type="project" value="UniProtKB-SubCell"/>
</dbReference>
<feature type="domain" description="Big-1" evidence="10">
    <location>
        <begin position="660"/>
        <end position="751"/>
    </location>
</feature>
<dbReference type="InterPro" id="IPR018392">
    <property type="entry name" value="LysM"/>
</dbReference>
<dbReference type="PROSITE" id="PS51127">
    <property type="entry name" value="BIG1"/>
    <property type="match status" value="2"/>
</dbReference>
<keyword evidence="6" id="KW-0472">Membrane</keyword>
<dbReference type="Pfam" id="PF01476">
    <property type="entry name" value="LysM"/>
    <property type="match status" value="1"/>
</dbReference>
<evidence type="ECO:0000256" key="3">
    <source>
        <dbReference type="ARBA" id="ARBA00017346"/>
    </source>
</evidence>
<evidence type="ECO:0000313" key="13">
    <source>
        <dbReference type="EMBL" id="BBO25299.1"/>
    </source>
</evidence>
<feature type="domain" description="LysM" evidence="11">
    <location>
        <begin position="63"/>
        <end position="112"/>
    </location>
</feature>
<dbReference type="EMBL" id="LC504625">
    <property type="protein sequence ID" value="BBO25304.1"/>
    <property type="molecule type" value="Genomic_DNA"/>
</dbReference>
<accession>A0A6F8PHZ7</accession>
<dbReference type="Gene3D" id="2.60.40.10">
    <property type="entry name" value="Immunoglobulins"/>
    <property type="match status" value="2"/>
</dbReference>
<sequence>MITHGCYTRTRHKHKLKKTFVMLSAGLGLFFYVNQNSFANGENYFKLSSDSKLLTQNAAQNRLFYTLKTGETVADLSKSQNINLSTIWSLNKHLYSSESEMMKAAPGQQIILPLKKLPVEYSALPHLGSAPVVAAGGVAGHTNKMAKMSPDMTKSNMTDDKALNYAAQQAASLGSQLQSRSLNGDYAKDAALGMAGNQASSQLQAWLQHYGTAEVNLQSGNNFDGSSLDFLLPFYDTEEMLAFGQVGARYIDSRFTANLGAGQRFFLSENMLGYNVFIDQDFSGDNTRLGIGGEYWRDYFKSSVNGYFRMSGWHESYNKKDYDERPVNGFDIRFNGYLPSYPALGAKLMYEQYYGDNVALFNADKLQSNPGAATVGVNYTPVPLVTMGVDYRHGTGNENDLLYSMQFRYQFDKPWSQQIEPQYVNELRTLSGSRYDLVQRNNNIILEYKKQDILSLSIPHDINGTEHSTQKIQLNVKSKYGLDRIVWDDSALRSQGGQIQHSGSQSAQDYQAILPAYVQGGSNIYKVTARAYDRNGNSSNNVQLTITVLSNGQVVGQVGVTDFTADKTSAKADNADTITYTATVKKNGVAQANVPVTFSIVSGTATLGANSARTDGNGKATVTLKSNKPGQVVVSAKTAEMTSALNANAVIFVDQTKASITEIKADKTTAKANGSDAIIYTVKVMKDGKPLSSQDVTFTTTFGTLSESTEKTDTNGYAKVTLTSKAPGKSLVSARVSGSEINVKAPEVEFFIPLAIDDGNVEIVGTGIKGKLPTVWLQYGQVKLKASGGDGKYTWRSANPKIASVDSTGQVTLRDKGTTTITVVSGDNQTATYIIATPNSLIVPNIKNRVTYNDAVSSCQSLGGRLPSSQSELANVFNTWGAANKYEHYNASTTIISWVKQTEEDMKKGVADTYDLVNQNPLNGIVNTNKPNAYATCVK</sequence>
<dbReference type="SMART" id="SM00635">
    <property type="entry name" value="BID_2"/>
    <property type="match status" value="1"/>
</dbReference>
<dbReference type="PANTHER" id="PTHR39576">
    <property type="entry name" value="ATTACHING AND EFFACING PROTEIN HOMOLOG-RELATED-RELATED"/>
    <property type="match status" value="1"/>
</dbReference>
<dbReference type="PROSITE" id="PS51782">
    <property type="entry name" value="LYSM"/>
    <property type="match status" value="1"/>
</dbReference>
<keyword evidence="7" id="KW-1015">Disulfide bond</keyword>
<dbReference type="Gene3D" id="3.10.100.10">
    <property type="entry name" value="Mannose-Binding Protein A, subunit A"/>
    <property type="match status" value="1"/>
</dbReference>
<gene>
    <name evidence="12" type="primary">eae</name>
</gene>
<dbReference type="FunFam" id="2.40.160.160:FF:000001">
    <property type="entry name" value="Intimin-like inverse autotransporter SinH"/>
    <property type="match status" value="1"/>
</dbReference>
<evidence type="ECO:0000256" key="2">
    <source>
        <dbReference type="ARBA" id="ARBA00010116"/>
    </source>
</evidence>
<evidence type="ECO:0000259" key="10">
    <source>
        <dbReference type="PROSITE" id="PS51127"/>
    </source>
</evidence>
<evidence type="ECO:0000313" key="14">
    <source>
        <dbReference type="EMBL" id="BBO25304.1"/>
    </source>
</evidence>
<dbReference type="GO" id="GO:0007155">
    <property type="term" value="P:cell adhesion"/>
    <property type="evidence" value="ECO:0007669"/>
    <property type="project" value="InterPro"/>
</dbReference>
<evidence type="ECO:0000256" key="1">
    <source>
        <dbReference type="ARBA" id="ARBA00004442"/>
    </source>
</evidence>
<dbReference type="InterPro" id="IPR003344">
    <property type="entry name" value="Big_1_dom"/>
</dbReference>
<dbReference type="Pfam" id="PF11924">
    <property type="entry name" value="IAT_beta"/>
    <property type="match status" value="1"/>
</dbReference>
<dbReference type="InterPro" id="IPR016187">
    <property type="entry name" value="CTDL_fold"/>
</dbReference>
<dbReference type="InterPro" id="IPR038177">
    <property type="entry name" value="IAT_beta_sf"/>
</dbReference>
<evidence type="ECO:0000256" key="4">
    <source>
        <dbReference type="ARBA" id="ARBA00022737"/>
    </source>
</evidence>
<evidence type="ECO:0000256" key="8">
    <source>
        <dbReference type="ARBA" id="ARBA00023237"/>
    </source>
</evidence>
<protein>
    <recommendedName>
        <fullName evidence="3">Intimin</fullName>
    </recommendedName>
    <alternativeName>
        <fullName evidence="9">Attaching and effacing protein</fullName>
    </alternativeName>
</protein>
<dbReference type="InterPro" id="IPR008964">
    <property type="entry name" value="Invasin/intimin_cell_adhesion"/>
</dbReference>
<dbReference type="InterPro" id="IPR013783">
    <property type="entry name" value="Ig-like_fold"/>
</dbReference>
<dbReference type="SUPFAM" id="SSF49373">
    <property type="entry name" value="Invasin/intimin cell-adhesion fragments"/>
    <property type="match status" value="3"/>
</dbReference>
<dbReference type="Gene3D" id="2.40.160.160">
    <property type="entry name" value="Inverse autotransporter, beta-domain"/>
    <property type="match status" value="1"/>
</dbReference>
<reference evidence="12" key="1">
    <citation type="submission" date="2019-10" db="EMBL/GenBank/DDBJ databases">
        <title>High prevalence of Escherichia albertii in raccoons (Procyon lotor) in Japan.</title>
        <authorList>
            <person name="Hinenoya A."/>
            <person name="Nagano K."/>
            <person name="Awasthi S.P."/>
            <person name="Hatanaka N."/>
            <person name="Yamasaki S."/>
        </authorList>
    </citation>
    <scope>NUCLEOTIDE SEQUENCE</scope>
    <source>
        <strain evidence="12">RAC245</strain>
        <strain evidence="13">RAC396</strain>
        <strain evidence="14">RAC413A</strain>
    </source>
</reference>
<dbReference type="Pfam" id="PF26182">
    <property type="entry name" value="Ig_NUP210_5th"/>
    <property type="match status" value="1"/>
</dbReference>
<name>A0A6F8PHZ7_ESCAL</name>
<dbReference type="InterPro" id="IPR051715">
    <property type="entry name" value="Intimin-Invasin_domain"/>
</dbReference>
<dbReference type="EMBL" id="LC504620">
    <property type="protein sequence ID" value="BBO25299.1"/>
    <property type="molecule type" value="Genomic_DNA"/>
</dbReference>
<dbReference type="PRINTS" id="PR01369">
    <property type="entry name" value="INTIMIN"/>
</dbReference>
<evidence type="ECO:0000256" key="9">
    <source>
        <dbReference type="ARBA" id="ARBA00029955"/>
    </source>
</evidence>
<dbReference type="NCBIfam" id="NF033627">
    <property type="entry name" value="intimin_all"/>
    <property type="match status" value="1"/>
</dbReference>
<dbReference type="SMART" id="SM00257">
    <property type="entry name" value="LysM"/>
    <property type="match status" value="1"/>
</dbReference>
<keyword evidence="4" id="KW-0677">Repeat</keyword>
<dbReference type="Pfam" id="PF02369">
    <property type="entry name" value="Big_1"/>
    <property type="match status" value="2"/>
</dbReference>
<evidence type="ECO:0000256" key="6">
    <source>
        <dbReference type="ARBA" id="ARBA00023136"/>
    </source>
</evidence>
<organism evidence="12">
    <name type="scientific">Escherichia albertii</name>
    <dbReference type="NCBI Taxonomy" id="208962"/>
    <lineage>
        <taxon>Bacteria</taxon>
        <taxon>Pseudomonadati</taxon>
        <taxon>Pseudomonadota</taxon>
        <taxon>Gammaproteobacteria</taxon>
        <taxon>Enterobacterales</taxon>
        <taxon>Enterobacteriaceae</taxon>
        <taxon>Escherichia</taxon>
    </lineage>
</organism>
<dbReference type="SMART" id="SM00634">
    <property type="entry name" value="BID_1"/>
    <property type="match status" value="2"/>
</dbReference>
<dbReference type="InterPro" id="IPR016186">
    <property type="entry name" value="C-type_lectin-like/link_sf"/>
</dbReference>
<evidence type="ECO:0000313" key="12">
    <source>
        <dbReference type="EMBL" id="BBO25267.1"/>
    </source>
</evidence>
<dbReference type="InterPro" id="IPR003535">
    <property type="entry name" value="Intimin/invasin_bac"/>
</dbReference>
<dbReference type="SUPFAM" id="SSF56436">
    <property type="entry name" value="C-type lectin-like"/>
    <property type="match status" value="1"/>
</dbReference>
<dbReference type="InterPro" id="IPR024519">
    <property type="entry name" value="IAT_beta"/>
</dbReference>
<dbReference type="EMBL" id="LC504588">
    <property type="protein sequence ID" value="BBO25267.1"/>
    <property type="molecule type" value="Genomic_DNA"/>
</dbReference>
<dbReference type="InterPro" id="IPR003343">
    <property type="entry name" value="Big_2"/>
</dbReference>
<dbReference type="PANTHER" id="PTHR39576:SF2">
    <property type="entry name" value="ATTACHING AND EFFACING PROTEIN HOMOLOG-RELATED"/>
    <property type="match status" value="1"/>
</dbReference>
<evidence type="ECO:0000256" key="5">
    <source>
        <dbReference type="ARBA" id="ARBA00023026"/>
    </source>
</evidence>
<comment type="similarity">
    <text evidence="2">Belongs to the intimin/invasin family.</text>
</comment>
<dbReference type="InterPro" id="IPR013117">
    <property type="entry name" value="Intimin_C"/>
</dbReference>
<dbReference type="AlphaFoldDB" id="A0A6F8PHZ7"/>
<evidence type="ECO:0000256" key="7">
    <source>
        <dbReference type="ARBA" id="ARBA00023157"/>
    </source>
</evidence>
<dbReference type="FunFam" id="2.60.40.10:FF:000182">
    <property type="entry name" value="Gamma intimin"/>
    <property type="match status" value="1"/>
</dbReference>
<dbReference type="NCBIfam" id="NF033639">
    <property type="entry name" value="intimin_alpha"/>
    <property type="match status" value="1"/>
</dbReference>
<feature type="domain" description="Big-1" evidence="10">
    <location>
        <begin position="560"/>
        <end position="653"/>
    </location>
</feature>
<dbReference type="Pfam" id="PF07979">
    <property type="entry name" value="Intimin_C"/>
    <property type="match status" value="1"/>
</dbReference>
<keyword evidence="5" id="KW-0843">Virulence</keyword>
<keyword evidence="8" id="KW-0998">Cell outer membrane</keyword>
<evidence type="ECO:0000259" key="11">
    <source>
        <dbReference type="PROSITE" id="PS51782"/>
    </source>
</evidence>